<organism evidence="4 5">
    <name type="scientific">Microbacterium schleiferi</name>
    <dbReference type="NCBI Taxonomy" id="69362"/>
    <lineage>
        <taxon>Bacteria</taxon>
        <taxon>Bacillati</taxon>
        <taxon>Actinomycetota</taxon>
        <taxon>Actinomycetes</taxon>
        <taxon>Micrococcales</taxon>
        <taxon>Microbacteriaceae</taxon>
        <taxon>Microbacterium</taxon>
    </lineage>
</organism>
<feature type="domain" description="HTH tetR-type" evidence="3">
    <location>
        <begin position="28"/>
        <end position="88"/>
    </location>
</feature>
<dbReference type="Gene3D" id="1.10.357.10">
    <property type="entry name" value="Tetracycline Repressor, domain 2"/>
    <property type="match status" value="1"/>
</dbReference>
<dbReference type="PRINTS" id="PR00455">
    <property type="entry name" value="HTHTETR"/>
</dbReference>
<dbReference type="EMBL" id="JAZHOV010000008">
    <property type="protein sequence ID" value="MEF2256160.1"/>
    <property type="molecule type" value="Genomic_DNA"/>
</dbReference>
<dbReference type="InterPro" id="IPR001647">
    <property type="entry name" value="HTH_TetR"/>
</dbReference>
<dbReference type="InterPro" id="IPR050109">
    <property type="entry name" value="HTH-type_TetR-like_transc_reg"/>
</dbReference>
<keyword evidence="1 2" id="KW-0238">DNA-binding</keyword>
<reference evidence="4 5" key="1">
    <citation type="submission" date="2024-01" db="EMBL/GenBank/DDBJ databases">
        <title>the genome sequence of strain Microbacterium schleiferi NBRC 15075.</title>
        <authorList>
            <person name="Ding Y."/>
            <person name="Zhang G."/>
        </authorList>
    </citation>
    <scope>NUCLEOTIDE SEQUENCE [LARGE SCALE GENOMIC DNA]</scope>
    <source>
        <strain evidence="4 5">NBRC 15075</strain>
    </source>
</reference>
<sequence>MSADGTAAAQHVLQAIDGIAPDGVRGRERTKARLMRAAYEVFAEVGLDGASVEAICERAGFTRGAFYSNFSTKEELFFELVRAVTDRKLEAVSQRVDGLRAQDAALTPNELVQSVLDGTVEGLLDVVLMSEIRLRAMRDDETARAYLAWASSLIDRVEGMIESLATSYDLQLRLPARDIARLVLTVWEDALITAAIERIDDEGLRRRAELRTQQLALALVDTAP</sequence>
<comment type="caution">
    <text evidence="4">The sequence shown here is derived from an EMBL/GenBank/DDBJ whole genome shotgun (WGS) entry which is preliminary data.</text>
</comment>
<protein>
    <submittedName>
        <fullName evidence="4">TetR family transcriptional regulator</fullName>
    </submittedName>
</protein>
<dbReference type="RefSeq" id="WP_331792250.1">
    <property type="nucleotide sequence ID" value="NZ_BAAAUO010000001.1"/>
</dbReference>
<dbReference type="Pfam" id="PF00440">
    <property type="entry name" value="TetR_N"/>
    <property type="match status" value="1"/>
</dbReference>
<keyword evidence="5" id="KW-1185">Reference proteome</keyword>
<gene>
    <name evidence="4" type="ORF">V2V91_13600</name>
</gene>
<proteinExistence type="predicted"/>
<dbReference type="PROSITE" id="PS50977">
    <property type="entry name" value="HTH_TETR_2"/>
    <property type="match status" value="1"/>
</dbReference>
<dbReference type="PANTHER" id="PTHR30055:SF241">
    <property type="entry name" value="TRANSCRIPTIONAL REGULATORY PROTEIN"/>
    <property type="match status" value="1"/>
</dbReference>
<dbReference type="SUPFAM" id="SSF46689">
    <property type="entry name" value="Homeodomain-like"/>
    <property type="match status" value="1"/>
</dbReference>
<dbReference type="PANTHER" id="PTHR30055">
    <property type="entry name" value="HTH-TYPE TRANSCRIPTIONAL REGULATOR RUTR"/>
    <property type="match status" value="1"/>
</dbReference>
<evidence type="ECO:0000259" key="3">
    <source>
        <dbReference type="PROSITE" id="PS50977"/>
    </source>
</evidence>
<evidence type="ECO:0000256" key="1">
    <source>
        <dbReference type="ARBA" id="ARBA00023125"/>
    </source>
</evidence>
<name>A0ABU7V929_9MICO</name>
<dbReference type="Proteomes" id="UP001351900">
    <property type="component" value="Unassembled WGS sequence"/>
</dbReference>
<evidence type="ECO:0000256" key="2">
    <source>
        <dbReference type="PROSITE-ProRule" id="PRU00335"/>
    </source>
</evidence>
<evidence type="ECO:0000313" key="5">
    <source>
        <dbReference type="Proteomes" id="UP001351900"/>
    </source>
</evidence>
<evidence type="ECO:0000313" key="4">
    <source>
        <dbReference type="EMBL" id="MEF2256160.1"/>
    </source>
</evidence>
<accession>A0ABU7V929</accession>
<dbReference type="InterPro" id="IPR009057">
    <property type="entry name" value="Homeodomain-like_sf"/>
</dbReference>
<feature type="DNA-binding region" description="H-T-H motif" evidence="2">
    <location>
        <begin position="51"/>
        <end position="70"/>
    </location>
</feature>